<dbReference type="EMBL" id="CP029604">
    <property type="protein sequence ID" value="AWO84610.1"/>
    <property type="molecule type" value="Genomic_DNA"/>
</dbReference>
<organism evidence="3 4">
    <name type="scientific">Gordonia terrae</name>
    <dbReference type="NCBI Taxonomy" id="2055"/>
    <lineage>
        <taxon>Bacteria</taxon>
        <taxon>Bacillati</taxon>
        <taxon>Actinomycetota</taxon>
        <taxon>Actinomycetes</taxon>
        <taxon>Mycobacteriales</taxon>
        <taxon>Gordoniaceae</taxon>
        <taxon>Gordonia</taxon>
    </lineage>
</organism>
<feature type="region of interest" description="Disordered" evidence="2">
    <location>
        <begin position="358"/>
        <end position="386"/>
    </location>
</feature>
<name>A0AAD0NYT8_9ACTN</name>
<dbReference type="KEGG" id="gta:BCM27_14730"/>
<dbReference type="Pfam" id="PF02515">
    <property type="entry name" value="CoA_transf_3"/>
    <property type="match status" value="1"/>
</dbReference>
<feature type="compositionally biased region" description="Basic and acidic residues" evidence="2">
    <location>
        <begin position="363"/>
        <end position="386"/>
    </location>
</feature>
<dbReference type="InterPro" id="IPR044855">
    <property type="entry name" value="CoA-Trfase_III_dom3_sf"/>
</dbReference>
<evidence type="ECO:0000256" key="1">
    <source>
        <dbReference type="ARBA" id="ARBA00022679"/>
    </source>
</evidence>
<dbReference type="SUPFAM" id="SSF89796">
    <property type="entry name" value="CoA-transferase family III (CaiB/BaiF)"/>
    <property type="match status" value="1"/>
</dbReference>
<dbReference type="AlphaFoldDB" id="A0AAD0NYT8"/>
<dbReference type="GO" id="GO:0008410">
    <property type="term" value="F:CoA-transferase activity"/>
    <property type="evidence" value="ECO:0007669"/>
    <property type="project" value="TreeGrafter"/>
</dbReference>
<dbReference type="InterPro" id="IPR003673">
    <property type="entry name" value="CoA-Trfase_fam_III"/>
</dbReference>
<evidence type="ECO:0000313" key="3">
    <source>
        <dbReference type="EMBL" id="AWO84610.1"/>
    </source>
</evidence>
<dbReference type="Gene3D" id="3.40.50.10540">
    <property type="entry name" value="Crotonobetainyl-coa:carnitine coa-transferase, domain 1"/>
    <property type="match status" value="1"/>
</dbReference>
<protein>
    <submittedName>
        <fullName evidence="3">CoA transferase</fullName>
    </submittedName>
</protein>
<gene>
    <name evidence="3" type="ORF">DLJ61_14865</name>
</gene>
<dbReference type="PANTHER" id="PTHR48207:SF3">
    <property type="entry name" value="SUCCINATE--HYDROXYMETHYLGLUTARATE COA-TRANSFERASE"/>
    <property type="match status" value="1"/>
</dbReference>
<sequence length="404" mass="43612">MNPASIPTPQSGLLDGVLVVDLTRALAGPHATMMLADLGARVVKVEPPNGDESRSWGPPFVGDEQISTYFLSCNRNKESVTADLKTDEGTDFLADLIAVADVLVENFRPGVLARLGFDDERLRALNPRLVVCSLSGFGHDGPEAQRPGYDQIVQGEAGLMSITGPDEAHPTKVGVPIADLLTGMNGAFAIVAALFDVRRNPRGPGRTVRTSLLAGVVGIHAYQGTRYTVGGETPVAQGNRHPSIAPYGMFHAADGAVQISVGNEATWRRFANALGLDAEVERFRTNRDRVGHRAELEAEINSVLGESNTEHWLRALTAAGVPAGRVRDLEQVYSWDQTRSQGLVVEVDHPDLGTVELPGPPIRVDDREYAGTRETHRPPPRLGEHDESVRAWLREQARPTAAAM</sequence>
<keyword evidence="1 3" id="KW-0808">Transferase</keyword>
<proteinExistence type="predicted"/>
<dbReference type="GeneID" id="32689066"/>
<dbReference type="InterPro" id="IPR023606">
    <property type="entry name" value="CoA-Trfase_III_dom_1_sf"/>
</dbReference>
<dbReference type="RefSeq" id="WP_004018908.1">
    <property type="nucleotide sequence ID" value="NZ_CABEIC010000002.1"/>
</dbReference>
<dbReference type="InterPro" id="IPR050483">
    <property type="entry name" value="CoA-transferase_III_domain"/>
</dbReference>
<evidence type="ECO:0000256" key="2">
    <source>
        <dbReference type="SAM" id="MobiDB-lite"/>
    </source>
</evidence>
<dbReference type="Gene3D" id="3.30.1540.10">
    <property type="entry name" value="formyl-coa transferase, domain 3"/>
    <property type="match status" value="1"/>
</dbReference>
<reference evidence="3 4" key="1">
    <citation type="submission" date="2018-05" db="EMBL/GenBank/DDBJ databases">
        <title>Complete genome sequence of Gordonia terrae NRRL B-16283.</title>
        <authorList>
            <person name="Garlena R.A."/>
            <person name="Russell D.A."/>
            <person name="Hatfull G.F."/>
        </authorList>
    </citation>
    <scope>NUCLEOTIDE SEQUENCE [LARGE SCALE GENOMIC DNA]</scope>
    <source>
        <strain evidence="3 4">NRRL B-16283</strain>
    </source>
</reference>
<dbReference type="Proteomes" id="UP000247118">
    <property type="component" value="Chromosome"/>
</dbReference>
<evidence type="ECO:0000313" key="4">
    <source>
        <dbReference type="Proteomes" id="UP000247118"/>
    </source>
</evidence>
<accession>A0AAD0NYT8</accession>
<dbReference type="PANTHER" id="PTHR48207">
    <property type="entry name" value="SUCCINATE--HYDROXYMETHYLGLUTARATE COA-TRANSFERASE"/>
    <property type="match status" value="1"/>
</dbReference>